<gene>
    <name evidence="1" type="ORF">RHMOL_Rhmol12G0230600</name>
</gene>
<evidence type="ECO:0000313" key="1">
    <source>
        <dbReference type="EMBL" id="KAI8529515.1"/>
    </source>
</evidence>
<accession>A0ACC0LLK4</accession>
<keyword evidence="2" id="KW-1185">Reference proteome</keyword>
<proteinExistence type="predicted"/>
<dbReference type="EMBL" id="CM046399">
    <property type="protein sequence ID" value="KAI8529515.1"/>
    <property type="molecule type" value="Genomic_DNA"/>
</dbReference>
<reference evidence="1" key="1">
    <citation type="submission" date="2022-02" db="EMBL/GenBank/DDBJ databases">
        <title>Plant Genome Project.</title>
        <authorList>
            <person name="Zhang R.-G."/>
        </authorList>
    </citation>
    <scope>NUCLEOTIDE SEQUENCE</scope>
    <source>
        <strain evidence="1">AT1</strain>
    </source>
</reference>
<dbReference type="Proteomes" id="UP001062846">
    <property type="component" value="Chromosome 12"/>
</dbReference>
<sequence>MFKVWVNSIGRAILQHSRSVTQSEVVNYDSKPRSGFCYVGASRSVLSFVVFCLFCDLNFVACIIAGGICFICEVWLILEHMKVVVHHR</sequence>
<protein>
    <submittedName>
        <fullName evidence="1">Uncharacterized protein</fullName>
    </submittedName>
</protein>
<comment type="caution">
    <text evidence="1">The sequence shown here is derived from an EMBL/GenBank/DDBJ whole genome shotgun (WGS) entry which is preliminary data.</text>
</comment>
<name>A0ACC0LLK4_RHOML</name>
<organism evidence="1 2">
    <name type="scientific">Rhododendron molle</name>
    <name type="common">Chinese azalea</name>
    <name type="synonym">Azalea mollis</name>
    <dbReference type="NCBI Taxonomy" id="49168"/>
    <lineage>
        <taxon>Eukaryota</taxon>
        <taxon>Viridiplantae</taxon>
        <taxon>Streptophyta</taxon>
        <taxon>Embryophyta</taxon>
        <taxon>Tracheophyta</taxon>
        <taxon>Spermatophyta</taxon>
        <taxon>Magnoliopsida</taxon>
        <taxon>eudicotyledons</taxon>
        <taxon>Gunneridae</taxon>
        <taxon>Pentapetalae</taxon>
        <taxon>asterids</taxon>
        <taxon>Ericales</taxon>
        <taxon>Ericaceae</taxon>
        <taxon>Ericoideae</taxon>
        <taxon>Rhodoreae</taxon>
        <taxon>Rhododendron</taxon>
    </lineage>
</organism>
<evidence type="ECO:0000313" key="2">
    <source>
        <dbReference type="Proteomes" id="UP001062846"/>
    </source>
</evidence>